<proteinExistence type="inferred from homology"/>
<evidence type="ECO:0000259" key="2">
    <source>
        <dbReference type="Pfam" id="PF08327"/>
    </source>
</evidence>
<dbReference type="CDD" id="cd08897">
    <property type="entry name" value="SRPBCC_CalC_Aha1-like_4"/>
    <property type="match status" value="1"/>
</dbReference>
<gene>
    <name evidence="3" type="ORF">CFOLD11_09660</name>
</gene>
<dbReference type="InterPro" id="IPR023393">
    <property type="entry name" value="START-like_dom_sf"/>
</dbReference>
<feature type="domain" description="Activator of Hsp90 ATPase homologue 1/2-like C-terminal" evidence="2">
    <location>
        <begin position="14"/>
        <end position="136"/>
    </location>
</feature>
<dbReference type="SUPFAM" id="SSF55961">
    <property type="entry name" value="Bet v1-like"/>
    <property type="match status" value="1"/>
</dbReference>
<keyword evidence="4" id="KW-1185">Reference proteome</keyword>
<dbReference type="Proteomes" id="UP001057868">
    <property type="component" value="Unassembled WGS sequence"/>
</dbReference>
<dbReference type="AlphaFoldDB" id="A0A9W5Y099"/>
<dbReference type="Pfam" id="PF08327">
    <property type="entry name" value="AHSA1"/>
    <property type="match status" value="1"/>
</dbReference>
<comment type="similarity">
    <text evidence="1">Belongs to the AHA1 family.</text>
</comment>
<name>A0A9W5Y099_9CLOT</name>
<evidence type="ECO:0000313" key="4">
    <source>
        <dbReference type="Proteomes" id="UP001057868"/>
    </source>
</evidence>
<evidence type="ECO:0000256" key="1">
    <source>
        <dbReference type="ARBA" id="ARBA00006817"/>
    </source>
</evidence>
<reference evidence="3" key="1">
    <citation type="journal article" date="2023" name="Int. J. Syst. Evol. Microbiol.">
        <title>&lt;i&gt;Clostridium folliculivorans&lt;/i&gt; sp. nov., isolated from soil samples of an organic paddy in Japan.</title>
        <authorList>
            <person name="Tazawa J."/>
            <person name="Kobayashi H."/>
            <person name="Tanizawa Y."/>
            <person name="Uchino A."/>
            <person name="Tanaka F."/>
            <person name="Urashima Y."/>
            <person name="Miura S."/>
            <person name="Sakamoto M."/>
            <person name="Ohkuma M."/>
            <person name="Tohno M."/>
        </authorList>
    </citation>
    <scope>NUCLEOTIDE SEQUENCE</scope>
    <source>
        <strain evidence="3">D1-1</strain>
    </source>
</reference>
<evidence type="ECO:0000313" key="3">
    <source>
        <dbReference type="EMBL" id="GKU24140.1"/>
    </source>
</evidence>
<dbReference type="Gene3D" id="3.30.530.20">
    <property type="match status" value="1"/>
</dbReference>
<sequence length="142" mass="16436">MKNNKTINIMTTVNAPVEKVWKCWTEPEHIKKWNSASEDWHTTVAENDLRVGGKFLSRMEAKDGSFGFDFGGIYDEVKLQEVLAYTLGDERKVQITFIDQGDKTEINETFEAEDTNSIEMQKSGWQSILDNFKRYTESQVQE</sequence>
<dbReference type="EMBL" id="BQXY01000001">
    <property type="protein sequence ID" value="GKU24140.1"/>
    <property type="molecule type" value="Genomic_DNA"/>
</dbReference>
<organism evidence="3 4">
    <name type="scientific">Clostridium folliculivorans</name>
    <dbReference type="NCBI Taxonomy" id="2886038"/>
    <lineage>
        <taxon>Bacteria</taxon>
        <taxon>Bacillati</taxon>
        <taxon>Bacillota</taxon>
        <taxon>Clostridia</taxon>
        <taxon>Eubacteriales</taxon>
        <taxon>Clostridiaceae</taxon>
        <taxon>Clostridium</taxon>
    </lineage>
</organism>
<dbReference type="RefSeq" id="WP_261851163.1">
    <property type="nucleotide sequence ID" value="NZ_BQXY01000001.1"/>
</dbReference>
<accession>A0A9W5Y099</accession>
<dbReference type="InterPro" id="IPR013538">
    <property type="entry name" value="ASHA1/2-like_C"/>
</dbReference>
<comment type="caution">
    <text evidence="3">The sequence shown here is derived from an EMBL/GenBank/DDBJ whole genome shotgun (WGS) entry which is preliminary data.</text>
</comment>
<protein>
    <submittedName>
        <fullName evidence="3">Activator of HSP90 ATPase</fullName>
    </submittedName>
</protein>